<sequence length="289" mass="30945">MRRTGLGSRKPPEPPDFGKGEDIVEPPSSNLGLLLIISIVSLLGIGSIAFLAFNASSIDLICKPLGNCKRFREASEQAGKAIELAQSKFESGKSLADLNSASKLVNDSKNQLSSIDENAKDLPISLAEQRAKVDELDKKIAVSVALEEKADQSLKAAIAKIKQADALNRDPQGAKEEPNKARDRLMQPKTIYIEAQSLLKTIPDKSLVAAERQTNLALATDKIKDLDNKLNAIKALDPCVINPDACKPVDPCVANPDACRPTAPVNEPEPYNPPAPAPARPPLFGPGSY</sequence>
<organism evidence="3 4">
    <name type="scientific">Pseudanabaena cinerea FACHB-1277</name>
    <dbReference type="NCBI Taxonomy" id="2949581"/>
    <lineage>
        <taxon>Bacteria</taxon>
        <taxon>Bacillati</taxon>
        <taxon>Cyanobacteriota</taxon>
        <taxon>Cyanophyceae</taxon>
        <taxon>Pseudanabaenales</taxon>
        <taxon>Pseudanabaenaceae</taxon>
        <taxon>Pseudanabaena</taxon>
        <taxon>Pseudanabaena cinerea</taxon>
    </lineage>
</organism>
<evidence type="ECO:0000256" key="2">
    <source>
        <dbReference type="SAM" id="Phobius"/>
    </source>
</evidence>
<keyword evidence="2" id="KW-0812">Transmembrane</keyword>
<keyword evidence="2" id="KW-0472">Membrane</keyword>
<feature type="transmembrane region" description="Helical" evidence="2">
    <location>
        <begin position="31"/>
        <end position="53"/>
    </location>
</feature>
<feature type="region of interest" description="Disordered" evidence="1">
    <location>
        <begin position="1"/>
        <end position="23"/>
    </location>
</feature>
<dbReference type="RefSeq" id="WP_190348873.1">
    <property type="nucleotide sequence ID" value="NZ_JACJPY010000001.1"/>
</dbReference>
<reference evidence="3" key="2">
    <citation type="submission" date="2020-08" db="EMBL/GenBank/DDBJ databases">
        <authorList>
            <person name="Chen M."/>
            <person name="Teng W."/>
            <person name="Zhao L."/>
            <person name="Hu C."/>
            <person name="Zhou Y."/>
            <person name="Han B."/>
            <person name="Song L."/>
            <person name="Shu W."/>
        </authorList>
    </citation>
    <scope>NUCLEOTIDE SEQUENCE</scope>
    <source>
        <strain evidence="3">FACHB-1277</strain>
    </source>
</reference>
<name>A0A926UQN0_9CYAN</name>
<proteinExistence type="predicted"/>
<comment type="caution">
    <text evidence="3">The sequence shown here is derived from an EMBL/GenBank/DDBJ whole genome shotgun (WGS) entry which is preliminary data.</text>
</comment>
<dbReference type="AlphaFoldDB" id="A0A926UQN0"/>
<reference evidence="3" key="1">
    <citation type="journal article" date="2015" name="ISME J.">
        <title>Draft Genome Sequence of Streptomyces incarnatus NRRL8089, which Produces the Nucleoside Antibiotic Sinefungin.</title>
        <authorList>
            <person name="Oshima K."/>
            <person name="Hattori M."/>
            <person name="Shimizu H."/>
            <person name="Fukuda K."/>
            <person name="Nemoto M."/>
            <person name="Inagaki K."/>
            <person name="Tamura T."/>
        </authorList>
    </citation>
    <scope>NUCLEOTIDE SEQUENCE</scope>
    <source>
        <strain evidence="3">FACHB-1277</strain>
    </source>
</reference>
<feature type="region of interest" description="Disordered" evidence="1">
    <location>
        <begin position="258"/>
        <end position="289"/>
    </location>
</feature>
<gene>
    <name evidence="3" type="ORF">H6F44_00030</name>
</gene>
<keyword evidence="2" id="KW-1133">Transmembrane helix</keyword>
<evidence type="ECO:0000313" key="4">
    <source>
        <dbReference type="Proteomes" id="UP000631421"/>
    </source>
</evidence>
<feature type="compositionally biased region" description="Basic and acidic residues" evidence="1">
    <location>
        <begin position="10"/>
        <end position="22"/>
    </location>
</feature>
<feature type="compositionally biased region" description="Pro residues" evidence="1">
    <location>
        <begin position="270"/>
        <end position="289"/>
    </location>
</feature>
<evidence type="ECO:0000256" key="1">
    <source>
        <dbReference type="SAM" id="MobiDB-lite"/>
    </source>
</evidence>
<dbReference type="Proteomes" id="UP000631421">
    <property type="component" value="Unassembled WGS sequence"/>
</dbReference>
<dbReference type="EMBL" id="JACJPY010000001">
    <property type="protein sequence ID" value="MBD2148527.1"/>
    <property type="molecule type" value="Genomic_DNA"/>
</dbReference>
<protein>
    <submittedName>
        <fullName evidence="3">Uncharacterized protein</fullName>
    </submittedName>
</protein>
<accession>A0A926UQN0</accession>
<evidence type="ECO:0000313" key="3">
    <source>
        <dbReference type="EMBL" id="MBD2148527.1"/>
    </source>
</evidence>
<keyword evidence="4" id="KW-1185">Reference proteome</keyword>